<dbReference type="Proteomes" id="UP000267029">
    <property type="component" value="Unassembled WGS sequence"/>
</dbReference>
<feature type="domain" description="Tyrosine-protein phosphatase" evidence="4">
    <location>
        <begin position="166"/>
        <end position="308"/>
    </location>
</feature>
<dbReference type="AlphaFoldDB" id="A0A0R3U524"/>
<dbReference type="GO" id="GO:0004721">
    <property type="term" value="F:phosphoprotein phosphatase activity"/>
    <property type="evidence" value="ECO:0007669"/>
    <property type="project" value="UniProtKB-KW"/>
</dbReference>
<dbReference type="InterPro" id="IPR000340">
    <property type="entry name" value="Dual-sp_phosphatase_cat-dom"/>
</dbReference>
<dbReference type="PANTHER" id="PTHR45961:SF6">
    <property type="entry name" value="IP21249P"/>
    <property type="match status" value="1"/>
</dbReference>
<reference evidence="6 7" key="1">
    <citation type="submission" date="2018-10" db="EMBL/GenBank/DDBJ databases">
        <authorList>
            <consortium name="Pathogen Informatics"/>
        </authorList>
    </citation>
    <scope>NUCLEOTIDE SEQUENCE [LARGE SCALE GENOMIC DNA]</scope>
</reference>
<evidence type="ECO:0000256" key="3">
    <source>
        <dbReference type="ARBA" id="ARBA00022912"/>
    </source>
</evidence>
<name>A0A0R3U524_MESCO</name>
<evidence type="ECO:0000313" key="6">
    <source>
        <dbReference type="EMBL" id="VDD75787.1"/>
    </source>
</evidence>
<dbReference type="PROSITE" id="PS00383">
    <property type="entry name" value="TYR_PHOSPHATASE_1"/>
    <property type="match status" value="1"/>
</dbReference>
<dbReference type="PROSITE" id="PS50054">
    <property type="entry name" value="TYR_PHOSPHATASE_DUAL"/>
    <property type="match status" value="1"/>
</dbReference>
<dbReference type="InterPro" id="IPR020422">
    <property type="entry name" value="TYR_PHOSPHATASE_DUAL_dom"/>
</dbReference>
<keyword evidence="7" id="KW-1185">Reference proteome</keyword>
<sequence length="357" mass="40297">MPVNEPNHVTLEKMLMVRESSVLCPPQKSSSLVMSRDKVNLTAKNFSRSTSKMSYEDSTNRLLLRAKRLVPSHVEAHVTAGIIGPSDWLCCGAQIKSTKAVRWLSECARDLNRQICAHTASGRMAGLSYYLPTTPSAWTRSRRSQTSRLGDDHAHYSSTNHSMYSQIARINDHLYLSGLQALSPKRLIHLGVTQLISVMMDPVPEDILSTVNSHVQISVEDAEYSNLRVHFDAVGERIAREARHGGRTLVHCMAGISRSATIVLAYLIKHQKMSLADAYHHVRGIRPCIQPNLGFWRQLIAYEEAKRGSRSMRIVHEVTSNAAILPSTSRGALWNHLALTPDRPRHRQYWSRNLRYY</sequence>
<proteinExistence type="inferred from homology"/>
<evidence type="ECO:0000256" key="2">
    <source>
        <dbReference type="ARBA" id="ARBA00022801"/>
    </source>
</evidence>
<evidence type="ECO:0000259" key="5">
    <source>
        <dbReference type="PROSITE" id="PS50056"/>
    </source>
</evidence>
<dbReference type="GO" id="GO:0005737">
    <property type="term" value="C:cytoplasm"/>
    <property type="evidence" value="ECO:0007669"/>
    <property type="project" value="TreeGrafter"/>
</dbReference>
<evidence type="ECO:0000259" key="4">
    <source>
        <dbReference type="PROSITE" id="PS50054"/>
    </source>
</evidence>
<evidence type="ECO:0000313" key="7">
    <source>
        <dbReference type="Proteomes" id="UP000267029"/>
    </source>
</evidence>
<organism evidence="6 7">
    <name type="scientific">Mesocestoides corti</name>
    <name type="common">Flatworm</name>
    <dbReference type="NCBI Taxonomy" id="53468"/>
    <lineage>
        <taxon>Eukaryota</taxon>
        <taxon>Metazoa</taxon>
        <taxon>Spiralia</taxon>
        <taxon>Lophotrochozoa</taxon>
        <taxon>Platyhelminthes</taxon>
        <taxon>Cestoda</taxon>
        <taxon>Eucestoda</taxon>
        <taxon>Cyclophyllidea</taxon>
        <taxon>Mesocestoididae</taxon>
        <taxon>Mesocestoides</taxon>
    </lineage>
</organism>
<comment type="similarity">
    <text evidence="1">Belongs to the protein-tyrosine phosphatase family. Non-receptor class dual specificity subfamily.</text>
</comment>
<dbReference type="OrthoDB" id="285418at2759"/>
<gene>
    <name evidence="6" type="ORF">MCOS_LOCUS1790</name>
</gene>
<dbReference type="PANTHER" id="PTHR45961">
    <property type="entry name" value="IP21249P"/>
    <property type="match status" value="1"/>
</dbReference>
<dbReference type="InterPro" id="IPR052103">
    <property type="entry name" value="Dual_spec_Phospatases"/>
</dbReference>
<dbReference type="STRING" id="53468.A0A0R3U524"/>
<dbReference type="Pfam" id="PF00782">
    <property type="entry name" value="DSPc"/>
    <property type="match status" value="1"/>
</dbReference>
<keyword evidence="3" id="KW-0904">Protein phosphatase</keyword>
<dbReference type="CDD" id="cd14514">
    <property type="entry name" value="DUSP14-like"/>
    <property type="match status" value="1"/>
</dbReference>
<dbReference type="SMART" id="SM00195">
    <property type="entry name" value="DSPc"/>
    <property type="match status" value="1"/>
</dbReference>
<dbReference type="Gene3D" id="3.90.190.10">
    <property type="entry name" value="Protein tyrosine phosphatase superfamily"/>
    <property type="match status" value="1"/>
</dbReference>
<dbReference type="WBParaSite" id="MCU_007113-RA">
    <property type="protein sequence ID" value="MCU_007113-RA"/>
    <property type="gene ID" value="MCU_007113"/>
</dbReference>
<accession>A0A0R3U524</accession>
<dbReference type="PROSITE" id="PS50056">
    <property type="entry name" value="TYR_PHOSPHATASE_2"/>
    <property type="match status" value="1"/>
</dbReference>
<evidence type="ECO:0000313" key="8">
    <source>
        <dbReference type="WBParaSite" id="MCU_007113-RA"/>
    </source>
</evidence>
<keyword evidence="2" id="KW-0378">Hydrolase</keyword>
<feature type="domain" description="Tyrosine specific protein phosphatases" evidence="5">
    <location>
        <begin position="229"/>
        <end position="287"/>
    </location>
</feature>
<evidence type="ECO:0000256" key="1">
    <source>
        <dbReference type="ARBA" id="ARBA00008601"/>
    </source>
</evidence>
<dbReference type="EMBL" id="UXSR01000248">
    <property type="protein sequence ID" value="VDD75787.1"/>
    <property type="molecule type" value="Genomic_DNA"/>
</dbReference>
<reference evidence="8" key="2">
    <citation type="submission" date="2019-11" db="UniProtKB">
        <authorList>
            <consortium name="WormBaseParasite"/>
        </authorList>
    </citation>
    <scope>IDENTIFICATION</scope>
</reference>
<dbReference type="InterPro" id="IPR016130">
    <property type="entry name" value="Tyr_Pase_AS"/>
</dbReference>
<protein>
    <submittedName>
        <fullName evidence="8">Protein-tyrosine-phosphatase</fullName>
    </submittedName>
</protein>
<dbReference type="InterPro" id="IPR029021">
    <property type="entry name" value="Prot-tyrosine_phosphatase-like"/>
</dbReference>
<dbReference type="InterPro" id="IPR000387">
    <property type="entry name" value="Tyr_Pase_dom"/>
</dbReference>
<dbReference type="SUPFAM" id="SSF52799">
    <property type="entry name" value="(Phosphotyrosine protein) phosphatases II"/>
    <property type="match status" value="1"/>
</dbReference>